<accession>A0ABU6FB50</accession>
<dbReference type="SUPFAM" id="SSF52540">
    <property type="entry name" value="P-loop containing nucleoside triphosphate hydrolases"/>
    <property type="match status" value="2"/>
</dbReference>
<dbReference type="PROSITE" id="PS50893">
    <property type="entry name" value="ABC_TRANSPORTER_2"/>
    <property type="match status" value="2"/>
</dbReference>
<sequence length="567" mass="61269">MTDAPAPPGEEQDPLLRITDLAIDYRTGRRLWTPAVRGAQLRVDPGEFVSLVGESGSGKTTLVQGALGLLPASARIRSGSIRYSGVDVTGWSDQRMARVRGNYVGFIPQDPNTSLNPVKRIGRQVIEAVRFNAPTAQSAAQYREAALDSLRTAGLKDVEQVFHQYPHELSGGMKQRVLIAIALAGKPEIIVADEPTSALDVTVQKTILDHLVRLREELGIGILLVTHDLGVALDRSDRILVMQDGRIVEEGPVRQVLDHTTHAYTRRLLDAAPARHAERLEPTSGARSVPAAAPPVLRASALTKAYRLHGGRGGSRQLRALGGADLVVRKGTTHAIVGESGAGKSTLASVLVRFTSADSGTVHIGDRELTGLDRRRLREVRRDLQFVFQNPFTSLDPRLTVGKLIAEPLRAFGLATSKRERTARVVELLTAVALDESHLHRLPGELSGGQRQRVAIARALAVNPEILVLDEAVSALDVSVQAQILQLLVDLQAEFGLSYVFVTHDLGVVRLIAHDVTVMKAGLVVETGPVEEVFRSPRHAYTRELLAAVPGARVSEPRTGVEVGAAR</sequence>
<dbReference type="InterPro" id="IPR050319">
    <property type="entry name" value="ABC_transp_ATP-bind"/>
</dbReference>
<keyword evidence="2" id="KW-0813">Transport</keyword>
<evidence type="ECO:0000313" key="7">
    <source>
        <dbReference type="Proteomes" id="UP001354931"/>
    </source>
</evidence>
<evidence type="ECO:0000256" key="3">
    <source>
        <dbReference type="ARBA" id="ARBA00022741"/>
    </source>
</evidence>
<proteinExistence type="inferred from homology"/>
<feature type="domain" description="ABC transporter" evidence="5">
    <location>
        <begin position="16"/>
        <end position="269"/>
    </location>
</feature>
<dbReference type="PANTHER" id="PTHR43776:SF7">
    <property type="entry name" value="D,D-DIPEPTIDE TRANSPORT ATP-BINDING PROTEIN DDPF-RELATED"/>
    <property type="match status" value="1"/>
</dbReference>
<dbReference type="NCBIfam" id="NF007739">
    <property type="entry name" value="PRK10419.1"/>
    <property type="match status" value="2"/>
</dbReference>
<name>A0ABU6FB50_9ACTN</name>
<keyword evidence="3" id="KW-0547">Nucleotide-binding</keyword>
<dbReference type="InterPro" id="IPR017871">
    <property type="entry name" value="ABC_transporter-like_CS"/>
</dbReference>
<protein>
    <submittedName>
        <fullName evidence="6">ABC transporter ATP-binding protein</fullName>
    </submittedName>
</protein>
<dbReference type="InterPro" id="IPR013563">
    <property type="entry name" value="Oligopep_ABC_C"/>
</dbReference>
<evidence type="ECO:0000256" key="4">
    <source>
        <dbReference type="ARBA" id="ARBA00022840"/>
    </source>
</evidence>
<dbReference type="NCBIfam" id="NF008453">
    <property type="entry name" value="PRK11308.1"/>
    <property type="match status" value="2"/>
</dbReference>
<dbReference type="PROSITE" id="PS00211">
    <property type="entry name" value="ABC_TRANSPORTER_1"/>
    <property type="match status" value="2"/>
</dbReference>
<dbReference type="InterPro" id="IPR027417">
    <property type="entry name" value="P-loop_NTPase"/>
</dbReference>
<dbReference type="RefSeq" id="WP_326019808.1">
    <property type="nucleotide sequence ID" value="NZ_JAOZYC010000136.1"/>
</dbReference>
<dbReference type="EMBL" id="JAOZYC010000136">
    <property type="protein sequence ID" value="MEB8340847.1"/>
    <property type="molecule type" value="Genomic_DNA"/>
</dbReference>
<dbReference type="CDD" id="cd03257">
    <property type="entry name" value="ABC_NikE_OppD_transporters"/>
    <property type="match status" value="2"/>
</dbReference>
<comment type="caution">
    <text evidence="6">The sequence shown here is derived from an EMBL/GenBank/DDBJ whole genome shotgun (WGS) entry which is preliminary data.</text>
</comment>
<dbReference type="PANTHER" id="PTHR43776">
    <property type="entry name" value="TRANSPORT ATP-BINDING PROTEIN"/>
    <property type="match status" value="1"/>
</dbReference>
<organism evidence="6 7">
    <name type="scientific">Streptomyces endophyticus</name>
    <dbReference type="NCBI Taxonomy" id="714166"/>
    <lineage>
        <taxon>Bacteria</taxon>
        <taxon>Bacillati</taxon>
        <taxon>Actinomycetota</taxon>
        <taxon>Actinomycetes</taxon>
        <taxon>Kitasatosporales</taxon>
        <taxon>Streptomycetaceae</taxon>
        <taxon>Streptomyces</taxon>
    </lineage>
</organism>
<dbReference type="SMART" id="SM00382">
    <property type="entry name" value="AAA"/>
    <property type="match status" value="2"/>
</dbReference>
<feature type="domain" description="ABC transporter" evidence="5">
    <location>
        <begin position="297"/>
        <end position="546"/>
    </location>
</feature>
<keyword evidence="7" id="KW-1185">Reference proteome</keyword>
<evidence type="ECO:0000256" key="1">
    <source>
        <dbReference type="ARBA" id="ARBA00005417"/>
    </source>
</evidence>
<reference evidence="6 7" key="1">
    <citation type="submission" date="2022-10" db="EMBL/GenBank/DDBJ databases">
        <authorList>
            <person name="Xie J."/>
            <person name="Shen N."/>
        </authorList>
    </citation>
    <scope>NUCLEOTIDE SEQUENCE [LARGE SCALE GENOMIC DNA]</scope>
    <source>
        <strain evidence="6 7">YIM65594</strain>
    </source>
</reference>
<evidence type="ECO:0000256" key="2">
    <source>
        <dbReference type="ARBA" id="ARBA00022448"/>
    </source>
</evidence>
<dbReference type="Pfam" id="PF08352">
    <property type="entry name" value="oligo_HPY"/>
    <property type="match status" value="2"/>
</dbReference>
<dbReference type="Gene3D" id="3.40.50.300">
    <property type="entry name" value="P-loop containing nucleotide triphosphate hydrolases"/>
    <property type="match status" value="2"/>
</dbReference>
<dbReference type="GO" id="GO:0005524">
    <property type="term" value="F:ATP binding"/>
    <property type="evidence" value="ECO:0007669"/>
    <property type="project" value="UniProtKB-KW"/>
</dbReference>
<evidence type="ECO:0000313" key="6">
    <source>
        <dbReference type="EMBL" id="MEB8340847.1"/>
    </source>
</evidence>
<evidence type="ECO:0000259" key="5">
    <source>
        <dbReference type="PROSITE" id="PS50893"/>
    </source>
</evidence>
<keyword evidence="4 6" id="KW-0067">ATP-binding</keyword>
<comment type="similarity">
    <text evidence="1">Belongs to the ABC transporter superfamily.</text>
</comment>
<dbReference type="Pfam" id="PF00005">
    <property type="entry name" value="ABC_tran"/>
    <property type="match status" value="2"/>
</dbReference>
<gene>
    <name evidence="6" type="ORF">OKJ99_25430</name>
</gene>
<dbReference type="InterPro" id="IPR003439">
    <property type="entry name" value="ABC_transporter-like_ATP-bd"/>
</dbReference>
<dbReference type="InterPro" id="IPR003593">
    <property type="entry name" value="AAA+_ATPase"/>
</dbReference>
<dbReference type="Proteomes" id="UP001354931">
    <property type="component" value="Unassembled WGS sequence"/>
</dbReference>